<accession>A0ABY2I759</accession>
<dbReference type="PANTHER" id="PTHR22916">
    <property type="entry name" value="GLYCOSYLTRANSFERASE"/>
    <property type="match status" value="1"/>
</dbReference>
<sequence length="376" mass="42314">MHMTSVDQVIPDGDLKNPSALADLFDQLLREPNIDKTFSARLMAARECLTVGSIESEPFLSVLLRTQGRRIEPLKDALLCLAAQSDQDFEVIVIDHDADKTAAAHVRRIVAEQEPTFRDRIRVIEVKGGGRSAPLNAGVAAARGEYLSVFDDDDLIFGHWVEEFHVAAGRASGRMLRAVSATQRVRPEVWPHDELGFRTLSNPHAEYAQSFDFFDHLRVNHSPFMSLAFPRMLFSVLGLAFNDELSVCEDWDLILRGSSLAGVDDIEALTSIYRRWEGGNSSYTDHSINSWRESERRVLGGLNDSALLMPPGSVTRVRELLEVQAEGQNARLQLIHLTHSREWRWTRPLRVLLRMAARGKRLLRRLTRRGTAAGKS</sequence>
<proteinExistence type="predicted"/>
<evidence type="ECO:0000313" key="2">
    <source>
        <dbReference type="EMBL" id="TFB82584.1"/>
    </source>
</evidence>
<evidence type="ECO:0000259" key="1">
    <source>
        <dbReference type="Pfam" id="PF00535"/>
    </source>
</evidence>
<evidence type="ECO:0000313" key="3">
    <source>
        <dbReference type="Proteomes" id="UP000297608"/>
    </source>
</evidence>
<dbReference type="Proteomes" id="UP000297608">
    <property type="component" value="Unassembled WGS sequence"/>
</dbReference>
<dbReference type="SUPFAM" id="SSF53448">
    <property type="entry name" value="Nucleotide-diphospho-sugar transferases"/>
    <property type="match status" value="1"/>
</dbReference>
<protein>
    <submittedName>
        <fullName evidence="2">Glycosyltransferase family 2 protein</fullName>
    </submittedName>
</protein>
<keyword evidence="3" id="KW-1185">Reference proteome</keyword>
<dbReference type="InterPro" id="IPR001173">
    <property type="entry name" value="Glyco_trans_2-like"/>
</dbReference>
<dbReference type="EMBL" id="SOFG01000027">
    <property type="protein sequence ID" value="TFB82584.1"/>
    <property type="molecule type" value="Genomic_DNA"/>
</dbReference>
<dbReference type="PANTHER" id="PTHR22916:SF3">
    <property type="entry name" value="UDP-GLCNAC:BETAGAL BETA-1,3-N-ACETYLGLUCOSAMINYLTRANSFERASE-LIKE PROTEIN 1"/>
    <property type="match status" value="1"/>
</dbReference>
<comment type="caution">
    <text evidence="2">The sequence shown here is derived from an EMBL/GenBank/DDBJ whole genome shotgun (WGS) entry which is preliminary data.</text>
</comment>
<organism evidence="2 3">
    <name type="scientific">Cryobacterium algoricola</name>
    <dbReference type="NCBI Taxonomy" id="1259183"/>
    <lineage>
        <taxon>Bacteria</taxon>
        <taxon>Bacillati</taxon>
        <taxon>Actinomycetota</taxon>
        <taxon>Actinomycetes</taxon>
        <taxon>Micrococcales</taxon>
        <taxon>Microbacteriaceae</taxon>
        <taxon>Cryobacterium</taxon>
    </lineage>
</organism>
<reference evidence="2 3" key="1">
    <citation type="submission" date="2019-03" db="EMBL/GenBank/DDBJ databases">
        <title>Genomics of glacier-inhabiting Cryobacterium strains.</title>
        <authorList>
            <person name="Liu Q."/>
            <person name="Xin Y.-H."/>
        </authorList>
    </citation>
    <scope>NUCLEOTIDE SEQUENCE [LARGE SCALE GENOMIC DNA]</scope>
    <source>
        <strain evidence="2 3">MDB2-B</strain>
    </source>
</reference>
<feature type="domain" description="Glycosyltransferase 2-like" evidence="1">
    <location>
        <begin position="71"/>
        <end position="164"/>
    </location>
</feature>
<dbReference type="Pfam" id="PF00535">
    <property type="entry name" value="Glycos_transf_2"/>
    <property type="match status" value="1"/>
</dbReference>
<dbReference type="InterPro" id="IPR029044">
    <property type="entry name" value="Nucleotide-diphossugar_trans"/>
</dbReference>
<gene>
    <name evidence="2" type="ORF">E3O44_19055</name>
</gene>
<dbReference type="Gene3D" id="3.90.550.10">
    <property type="entry name" value="Spore Coat Polysaccharide Biosynthesis Protein SpsA, Chain A"/>
    <property type="match status" value="1"/>
</dbReference>
<dbReference type="CDD" id="cd00761">
    <property type="entry name" value="Glyco_tranf_GTA_type"/>
    <property type="match status" value="1"/>
</dbReference>
<name>A0ABY2I759_9MICO</name>